<comment type="caution">
    <text evidence="8">The sequence shown here is derived from an EMBL/GenBank/DDBJ whole genome shotgun (WGS) entry which is preliminary data.</text>
</comment>
<keyword evidence="6" id="KW-0732">Signal</keyword>
<feature type="signal peptide" evidence="6">
    <location>
        <begin position="1"/>
        <end position="20"/>
    </location>
</feature>
<comment type="subcellular location">
    <subcellularLocation>
        <location evidence="1">Cytoplasm</location>
    </subcellularLocation>
</comment>
<dbReference type="EMBL" id="JAIWQS010000006">
    <property type="protein sequence ID" value="KAJ8763177.1"/>
    <property type="molecule type" value="Genomic_DNA"/>
</dbReference>
<organism evidence="8 9">
    <name type="scientific">Erythroxylum novogranatense</name>
    <dbReference type="NCBI Taxonomy" id="1862640"/>
    <lineage>
        <taxon>Eukaryota</taxon>
        <taxon>Viridiplantae</taxon>
        <taxon>Streptophyta</taxon>
        <taxon>Embryophyta</taxon>
        <taxon>Tracheophyta</taxon>
        <taxon>Spermatophyta</taxon>
        <taxon>Magnoliopsida</taxon>
        <taxon>eudicotyledons</taxon>
        <taxon>Gunneridae</taxon>
        <taxon>Pentapetalae</taxon>
        <taxon>rosids</taxon>
        <taxon>fabids</taxon>
        <taxon>Malpighiales</taxon>
        <taxon>Erythroxylaceae</taxon>
        <taxon>Erythroxylum</taxon>
    </lineage>
</organism>
<evidence type="ECO:0000313" key="9">
    <source>
        <dbReference type="Proteomes" id="UP001159364"/>
    </source>
</evidence>
<evidence type="ECO:0000256" key="2">
    <source>
        <dbReference type="ARBA" id="ARBA00022490"/>
    </source>
</evidence>
<feature type="domain" description="YTH" evidence="7">
    <location>
        <begin position="343"/>
        <end position="480"/>
    </location>
</feature>
<keyword evidence="3 4" id="KW-0694">RNA-binding</keyword>
<protein>
    <recommendedName>
        <fullName evidence="4">YTH domain-containing family protein</fullName>
    </recommendedName>
</protein>
<evidence type="ECO:0000259" key="7">
    <source>
        <dbReference type="PROSITE" id="PS50882"/>
    </source>
</evidence>
<dbReference type="GO" id="GO:1990247">
    <property type="term" value="F:N6-methyladenosine-containing RNA reader activity"/>
    <property type="evidence" value="ECO:0007669"/>
    <property type="project" value="UniProtKB-UniRule"/>
</dbReference>
<proteinExistence type="inferred from homology"/>
<reference evidence="8 9" key="1">
    <citation type="submission" date="2021-09" db="EMBL/GenBank/DDBJ databases">
        <title>Genomic insights and catalytic innovation underlie evolution of tropane alkaloids biosynthesis.</title>
        <authorList>
            <person name="Wang Y.-J."/>
            <person name="Tian T."/>
            <person name="Huang J.-P."/>
            <person name="Huang S.-X."/>
        </authorList>
    </citation>
    <scope>NUCLEOTIDE SEQUENCE [LARGE SCALE GENOMIC DNA]</scope>
    <source>
        <strain evidence="8">KIB-2018</strain>
        <tissue evidence="8">Leaf</tissue>
    </source>
</reference>
<feature type="compositionally biased region" description="Polar residues" evidence="5">
    <location>
        <begin position="136"/>
        <end position="152"/>
    </location>
</feature>
<evidence type="ECO:0000256" key="6">
    <source>
        <dbReference type="SAM" id="SignalP"/>
    </source>
</evidence>
<dbReference type="GO" id="GO:0005737">
    <property type="term" value="C:cytoplasm"/>
    <property type="evidence" value="ECO:0007669"/>
    <property type="project" value="UniProtKB-SubCell"/>
</dbReference>
<dbReference type="Pfam" id="PF04146">
    <property type="entry name" value="YTH"/>
    <property type="match status" value="1"/>
</dbReference>
<name>A0AAV8T8P5_9ROSI</name>
<comment type="function">
    <text evidence="4">Specifically recognizes and binds N6-methyladenosine (m6A)-containing RNAs, and regulates mRNA stability. M6A is a modification present at internal sites of mRNAs and some non-coding RNAs and plays a role in mRNA stability and processing.</text>
</comment>
<dbReference type="GO" id="GO:0003729">
    <property type="term" value="F:mRNA binding"/>
    <property type="evidence" value="ECO:0007669"/>
    <property type="project" value="UniProtKB-UniRule"/>
</dbReference>
<evidence type="ECO:0000256" key="3">
    <source>
        <dbReference type="ARBA" id="ARBA00022884"/>
    </source>
</evidence>
<accession>A0AAV8T8P5</accession>
<dbReference type="PANTHER" id="PTHR12357">
    <property type="entry name" value="YTH YT521-B HOMOLOGY DOMAIN-CONTAINING"/>
    <property type="match status" value="1"/>
</dbReference>
<dbReference type="CDD" id="cd21134">
    <property type="entry name" value="YTH"/>
    <property type="match status" value="1"/>
</dbReference>
<keyword evidence="9" id="KW-1185">Reference proteome</keyword>
<dbReference type="PANTHER" id="PTHR12357:SF82">
    <property type="entry name" value="YTH DOMAIN-CONTAINING FAMILY PROTEIN"/>
    <property type="match status" value="1"/>
</dbReference>
<feature type="region of interest" description="Disordered" evidence="5">
    <location>
        <begin position="124"/>
        <end position="174"/>
    </location>
</feature>
<feature type="chain" id="PRO_5043529865" description="YTH domain-containing family protein" evidence="6">
    <location>
        <begin position="21"/>
        <end position="600"/>
    </location>
</feature>
<dbReference type="AlphaFoldDB" id="A0AAV8T8P5"/>
<gene>
    <name evidence="8" type="ORF">K2173_025562</name>
</gene>
<dbReference type="GO" id="GO:0061157">
    <property type="term" value="P:mRNA destabilization"/>
    <property type="evidence" value="ECO:0007669"/>
    <property type="project" value="TreeGrafter"/>
</dbReference>
<dbReference type="Proteomes" id="UP001159364">
    <property type="component" value="Linkage Group LG06"/>
</dbReference>
<dbReference type="PROSITE" id="PS50882">
    <property type="entry name" value="YTH"/>
    <property type="match status" value="1"/>
</dbReference>
<dbReference type="FunFam" id="3.10.590.10:FF:000001">
    <property type="entry name" value="YTH domain family 1, isoform CRA_a"/>
    <property type="match status" value="1"/>
</dbReference>
<evidence type="ECO:0000256" key="1">
    <source>
        <dbReference type="ARBA" id="ARBA00004496"/>
    </source>
</evidence>
<evidence type="ECO:0000256" key="4">
    <source>
        <dbReference type="RuleBase" id="RU369095"/>
    </source>
</evidence>
<keyword evidence="2" id="KW-0963">Cytoplasm</keyword>
<dbReference type="InterPro" id="IPR045168">
    <property type="entry name" value="YTH_prot"/>
</dbReference>
<dbReference type="InterPro" id="IPR007275">
    <property type="entry name" value="YTH_domain"/>
</dbReference>
<sequence length="600" mass="66585">MSNHLSLICPLVFVVPLTLAVTETTDLLENLSLESQPNAAENEPVKKAIYANTGNLIYQQGYGYTPLGLNPPIPTMGQDGQLYGTQQYQYPNPYYRPPPSATMLHSPSQAITSQVQVPSISTVDTIPMSGGGGTGNPNYAVNSSNLIKTNGSKPFRPSNQNYSNSNGNNERGNWPSGFPSSGYQDPWFGCEGFQSPIPWVNASGSGFSSPLNSYPTRLSGLGQASDFMNYMYQNNRMYGQYGNRAGSLGYNSWTSGRGWVVVDNKYRPRCRSYGNENVDGLSELNRGPRAKGSKNQKEFGPVTEAVVGPNVLHADANKEENLSLTLDKEQYNREDFLEEYLDAKFFVIKSYSEDDVHKSIKYNVWSSTPNGNKKLDAAYREAMDKSGDCPVFLLFSVNTSGQFVGLAEMVDPVDYGKTVDYWQQEKWIGCFPVKWHIIKDVPNNFLRHITLENNDNKPVTNSRDTQEVAFEKGIQMLKIFKSHKSRTSILDDFDFYAARERIMQERRAKQKIQKQVSDAKPACGMTNDIHKTGTMITENTRKSADLPLVKESVGLVKENGEVKLVQENGSNASSENSVCDSKLVVSPENNVFSNVVASAC</sequence>
<evidence type="ECO:0000256" key="5">
    <source>
        <dbReference type="SAM" id="MobiDB-lite"/>
    </source>
</evidence>
<dbReference type="Gene3D" id="3.10.590.10">
    <property type="entry name" value="ph1033 like domains"/>
    <property type="match status" value="1"/>
</dbReference>
<evidence type="ECO:0000313" key="8">
    <source>
        <dbReference type="EMBL" id="KAJ8763177.1"/>
    </source>
</evidence>
<feature type="compositionally biased region" description="Low complexity" evidence="5">
    <location>
        <begin position="158"/>
        <end position="169"/>
    </location>
</feature>
<comment type="similarity">
    <text evidence="4">Belongs to the YTHDF family.</text>
</comment>